<dbReference type="Pfam" id="PF00557">
    <property type="entry name" value="Peptidase_M24"/>
    <property type="match status" value="1"/>
</dbReference>
<feature type="non-terminal residue" evidence="5">
    <location>
        <position position="1"/>
    </location>
</feature>
<organism evidence="5 6">
    <name type="scientific">Amycolatopsis vancoresmycina DSM 44592</name>
    <dbReference type="NCBI Taxonomy" id="1292037"/>
    <lineage>
        <taxon>Bacteria</taxon>
        <taxon>Bacillati</taxon>
        <taxon>Actinomycetota</taxon>
        <taxon>Actinomycetes</taxon>
        <taxon>Pseudonocardiales</taxon>
        <taxon>Pseudonocardiaceae</taxon>
        <taxon>Amycolatopsis</taxon>
    </lineage>
</organism>
<proteinExistence type="inferred from homology"/>
<gene>
    <name evidence="5" type="ORF">H480_22907</name>
</gene>
<evidence type="ECO:0000259" key="4">
    <source>
        <dbReference type="Pfam" id="PF00557"/>
    </source>
</evidence>
<comment type="caution">
    <text evidence="5">The sequence shown here is derived from an EMBL/GenBank/DDBJ whole genome shotgun (WGS) entry which is preliminary data.</text>
</comment>
<dbReference type="InterPro" id="IPR050659">
    <property type="entry name" value="Peptidase_M24B"/>
</dbReference>
<dbReference type="InterPro" id="IPR001131">
    <property type="entry name" value="Peptidase_M24B_aminopep-P_CS"/>
</dbReference>
<reference evidence="5 6" key="1">
    <citation type="submission" date="2013-02" db="EMBL/GenBank/DDBJ databases">
        <title>Draft genome sequence of Amycolatopsis vancoresmycina strain DSM 44592T.</title>
        <authorList>
            <person name="Kumar S."/>
            <person name="Kaur N."/>
            <person name="Kaur C."/>
            <person name="Raghava G.P.S."/>
            <person name="Mayilraj S."/>
        </authorList>
    </citation>
    <scope>NUCLEOTIDE SEQUENCE [LARGE SCALE GENOMIC DNA]</scope>
    <source>
        <strain evidence="5 6">DSM 44592</strain>
    </source>
</reference>
<dbReference type="AlphaFoldDB" id="R1HRG8"/>
<dbReference type="OrthoDB" id="9806388at2"/>
<dbReference type="EMBL" id="AOUO01000332">
    <property type="protein sequence ID" value="EOD66155.1"/>
    <property type="molecule type" value="Genomic_DNA"/>
</dbReference>
<evidence type="ECO:0000313" key="5">
    <source>
        <dbReference type="EMBL" id="EOD66155.1"/>
    </source>
</evidence>
<keyword evidence="1 3" id="KW-0479">Metal-binding</keyword>
<dbReference type="PANTHER" id="PTHR46112:SF3">
    <property type="entry name" value="AMINOPEPTIDASE YPDF"/>
    <property type="match status" value="1"/>
</dbReference>
<dbReference type="SUPFAM" id="SSF55920">
    <property type="entry name" value="Creatinase/aminopeptidase"/>
    <property type="match status" value="1"/>
</dbReference>
<dbReference type="PATRIC" id="fig|1292037.4.peg.4344"/>
<dbReference type="Proteomes" id="UP000014139">
    <property type="component" value="Unassembled WGS sequence"/>
</dbReference>
<dbReference type="RefSeq" id="WP_003092392.1">
    <property type="nucleotide sequence ID" value="NZ_AOUO01000332.1"/>
</dbReference>
<dbReference type="GO" id="GO:0016787">
    <property type="term" value="F:hydrolase activity"/>
    <property type="evidence" value="ECO:0007669"/>
    <property type="project" value="UniProtKB-KW"/>
</dbReference>
<evidence type="ECO:0000313" key="6">
    <source>
        <dbReference type="Proteomes" id="UP000014139"/>
    </source>
</evidence>
<dbReference type="GO" id="GO:0046872">
    <property type="term" value="F:metal ion binding"/>
    <property type="evidence" value="ECO:0007669"/>
    <property type="project" value="UniProtKB-KW"/>
</dbReference>
<evidence type="ECO:0000256" key="2">
    <source>
        <dbReference type="ARBA" id="ARBA00022801"/>
    </source>
</evidence>
<dbReference type="Gene3D" id="3.90.230.10">
    <property type="entry name" value="Creatinase/methionine aminopeptidase superfamily"/>
    <property type="match status" value="1"/>
</dbReference>
<dbReference type="InterPro" id="IPR000994">
    <property type="entry name" value="Pept_M24"/>
</dbReference>
<sequence>AAVAAVRPGVTAEAVDAAARDVIAEAGFGEYFIHRTGHGIGLDVHEEPYIIAGNALPLEPGMAFSVEPGIYQPGRWGARIEDIVIVTEDGVESVNNQPHELVVLDA</sequence>
<keyword evidence="2" id="KW-0378">Hydrolase</keyword>
<protein>
    <submittedName>
        <fullName evidence="5">X-Pro dipeptidase</fullName>
    </submittedName>
</protein>
<comment type="similarity">
    <text evidence="3">Belongs to the peptidase M24B family.</text>
</comment>
<dbReference type="PROSITE" id="PS00491">
    <property type="entry name" value="PROLINE_PEPTIDASE"/>
    <property type="match status" value="1"/>
</dbReference>
<evidence type="ECO:0000256" key="3">
    <source>
        <dbReference type="RuleBase" id="RU000590"/>
    </source>
</evidence>
<dbReference type="InterPro" id="IPR036005">
    <property type="entry name" value="Creatinase/aminopeptidase-like"/>
</dbReference>
<keyword evidence="6" id="KW-1185">Reference proteome</keyword>
<feature type="domain" description="Peptidase M24" evidence="4">
    <location>
        <begin position="1"/>
        <end position="88"/>
    </location>
</feature>
<accession>R1HRG8</accession>
<dbReference type="PANTHER" id="PTHR46112">
    <property type="entry name" value="AMINOPEPTIDASE"/>
    <property type="match status" value="1"/>
</dbReference>
<evidence type="ECO:0000256" key="1">
    <source>
        <dbReference type="ARBA" id="ARBA00022723"/>
    </source>
</evidence>
<name>R1HRG8_9PSEU</name>